<evidence type="ECO:0000256" key="1">
    <source>
        <dbReference type="ARBA" id="ARBA00010833"/>
    </source>
</evidence>
<dbReference type="PANTHER" id="PTHR10412:SF11">
    <property type="entry name" value="MANNOSYL-OLIGOSACCHARIDE GLUCOSIDASE"/>
    <property type="match status" value="1"/>
</dbReference>
<dbReference type="GO" id="GO:0006487">
    <property type="term" value="P:protein N-linked glycosylation"/>
    <property type="evidence" value="ECO:0007669"/>
    <property type="project" value="TreeGrafter"/>
</dbReference>
<name>A0A3S2UKL0_9FLAO</name>
<evidence type="ECO:0000256" key="2">
    <source>
        <dbReference type="ARBA" id="ARBA00022801"/>
    </source>
</evidence>
<dbReference type="InterPro" id="IPR004888">
    <property type="entry name" value="Glycoside_hydrolase_63"/>
</dbReference>
<keyword evidence="6" id="KW-1185">Reference proteome</keyword>
<dbReference type="Gene3D" id="1.50.10.10">
    <property type="match status" value="1"/>
</dbReference>
<dbReference type="InterPro" id="IPR012341">
    <property type="entry name" value="6hp_glycosidase-like_sf"/>
</dbReference>
<evidence type="ECO:0000259" key="4">
    <source>
        <dbReference type="Pfam" id="PF22422"/>
    </source>
</evidence>
<dbReference type="PANTHER" id="PTHR10412">
    <property type="entry name" value="MANNOSYL-OLIGOSACCHARIDE GLUCOSIDASE"/>
    <property type="match status" value="1"/>
</dbReference>
<accession>A0A3S2UKL0</accession>
<dbReference type="RefSeq" id="WP_128194124.1">
    <property type="nucleotide sequence ID" value="NZ_SACJ01000003.1"/>
</dbReference>
<dbReference type="OrthoDB" id="9781878at2"/>
<reference evidence="5 6" key="1">
    <citation type="submission" date="2019-01" db="EMBL/GenBank/DDBJ databases">
        <authorList>
            <person name="Chen W.-M."/>
        </authorList>
    </citation>
    <scope>NUCLEOTIDE SEQUENCE [LARGE SCALE GENOMIC DNA]</scope>
    <source>
        <strain evidence="5 6">BBQ-12</strain>
    </source>
</reference>
<comment type="caution">
    <text evidence="5">The sequence shown here is derived from an EMBL/GenBank/DDBJ whole genome shotgun (WGS) entry which is preliminary data.</text>
</comment>
<sequence length="536" mass="62066">MMKINLKNPNNLRTAKLIAFSLIINLCAFTGFGQPYANTYVKNNLVEQNLYIGMTSDTSLPPDFVEAKERLPEPFWSVRPDVIKCYWRTWKIAFSNLKQVNKNSGFVSPFIDPAFNGNIFMWDCSFMTMYGKYAKPVFNFQNTLNNFYAKQHSDGFICREIRESDGSDCFERFDPSSTGPNIMPWSEWEYFLNYNDTNRLKKVFPVLLAYYEWFHTYRSWPDGTYYSSGWGCGMDNQHRMDKNFNAAWSHGFLSWIDTSFQEVYSAKILIEMAKVLGRENDVIEIKNQTDKLSNQINNYMWDEKDRYYFDRFKNGELSKTKSIASYWGLLAGAVPENRINDFVKHLQDTSMFARKHMIPTLSADDANFDPSGGYWNGAVWAPTNYMVLRGLTKYGFDSLAYQIAINHLNNVVEVFDKTDTLWENYAPDKVQGNDHSNFVGWTGLVPINVLFEYVFGIRPNVPNNELIIDVNLTDEYGVKHYPYGENGNIDIQCKKRKNTLEKPSMIITSNVPLKLIVKWSGGKFVKDINVGKTILK</sequence>
<dbReference type="GO" id="GO:0009311">
    <property type="term" value="P:oligosaccharide metabolic process"/>
    <property type="evidence" value="ECO:0007669"/>
    <property type="project" value="InterPro"/>
</dbReference>
<dbReference type="InterPro" id="IPR008928">
    <property type="entry name" value="6-hairpin_glycosidase_sf"/>
</dbReference>
<dbReference type="SUPFAM" id="SSF48208">
    <property type="entry name" value="Six-hairpin glycosidases"/>
    <property type="match status" value="1"/>
</dbReference>
<dbReference type="Proteomes" id="UP000285211">
    <property type="component" value="Unassembled WGS sequence"/>
</dbReference>
<gene>
    <name evidence="5" type="ORF">EOD40_06715</name>
</gene>
<dbReference type="GO" id="GO:0004573">
    <property type="term" value="F:Glc3Man9GlcNAc2 oligosaccharide glucosidase activity"/>
    <property type="evidence" value="ECO:0007669"/>
    <property type="project" value="InterPro"/>
</dbReference>
<comment type="similarity">
    <text evidence="1">Belongs to the glycosyl hydrolase 63 family.</text>
</comment>
<keyword evidence="3" id="KW-0326">Glycosidase</keyword>
<organism evidence="5 6">
    <name type="scientific">Flavobacterium sufflavum</name>
    <dbReference type="NCBI Taxonomy" id="1921138"/>
    <lineage>
        <taxon>Bacteria</taxon>
        <taxon>Pseudomonadati</taxon>
        <taxon>Bacteroidota</taxon>
        <taxon>Flavobacteriia</taxon>
        <taxon>Flavobacteriales</taxon>
        <taxon>Flavobacteriaceae</taxon>
        <taxon>Flavobacterium</taxon>
    </lineage>
</organism>
<dbReference type="AlphaFoldDB" id="A0A3S2UKL0"/>
<evidence type="ECO:0000313" key="5">
    <source>
        <dbReference type="EMBL" id="RVT77490.1"/>
    </source>
</evidence>
<dbReference type="Pfam" id="PF22422">
    <property type="entry name" value="MGH1-like_GH"/>
    <property type="match status" value="1"/>
</dbReference>
<proteinExistence type="inferred from homology"/>
<keyword evidence="2 5" id="KW-0378">Hydrolase</keyword>
<dbReference type="InterPro" id="IPR054491">
    <property type="entry name" value="MGH1-like_GH"/>
</dbReference>
<protein>
    <submittedName>
        <fullName evidence="5">Glycoside hydrolase</fullName>
    </submittedName>
</protein>
<evidence type="ECO:0000313" key="6">
    <source>
        <dbReference type="Proteomes" id="UP000285211"/>
    </source>
</evidence>
<feature type="domain" description="Mannosylglycerate hydrolase MGH1-like glycoside hydrolase" evidence="4">
    <location>
        <begin position="146"/>
        <end position="438"/>
    </location>
</feature>
<dbReference type="EMBL" id="SACJ01000003">
    <property type="protein sequence ID" value="RVT77490.1"/>
    <property type="molecule type" value="Genomic_DNA"/>
</dbReference>
<evidence type="ECO:0000256" key="3">
    <source>
        <dbReference type="ARBA" id="ARBA00023295"/>
    </source>
</evidence>